<evidence type="ECO:0000256" key="5">
    <source>
        <dbReference type="ARBA" id="ARBA00022989"/>
    </source>
</evidence>
<gene>
    <name evidence="14" type="ORF">IFK94_09410</name>
</gene>
<evidence type="ECO:0000256" key="12">
    <source>
        <dbReference type="SAM" id="Phobius"/>
    </source>
</evidence>
<evidence type="ECO:0000313" key="14">
    <source>
        <dbReference type="EMBL" id="MBD3868330.1"/>
    </source>
</evidence>
<keyword evidence="7" id="KW-0143">Chaperone</keyword>
<dbReference type="Gene3D" id="3.10.50.40">
    <property type="match status" value="1"/>
</dbReference>
<protein>
    <recommendedName>
        <fullName evidence="9">Periplasmic chaperone PpiD</fullName>
    </recommendedName>
    <alternativeName>
        <fullName evidence="10">Periplasmic folding chaperone</fullName>
    </alternativeName>
</protein>
<keyword evidence="11 14" id="KW-0413">Isomerase</keyword>
<dbReference type="PROSITE" id="PS50198">
    <property type="entry name" value="PPIC_PPIASE_2"/>
    <property type="match status" value="1"/>
</dbReference>
<dbReference type="Pfam" id="PF13616">
    <property type="entry name" value="Rotamase_3"/>
    <property type="match status" value="1"/>
</dbReference>
<dbReference type="Proteomes" id="UP000648239">
    <property type="component" value="Unassembled WGS sequence"/>
</dbReference>
<dbReference type="EMBL" id="JACXWD010000028">
    <property type="protein sequence ID" value="MBD3868330.1"/>
    <property type="molecule type" value="Genomic_DNA"/>
</dbReference>
<evidence type="ECO:0000256" key="2">
    <source>
        <dbReference type="ARBA" id="ARBA00022475"/>
    </source>
</evidence>
<evidence type="ECO:0000256" key="3">
    <source>
        <dbReference type="ARBA" id="ARBA00022519"/>
    </source>
</evidence>
<dbReference type="PANTHER" id="PTHR47529:SF1">
    <property type="entry name" value="PERIPLASMIC CHAPERONE PPID"/>
    <property type="match status" value="1"/>
</dbReference>
<keyword evidence="4 12" id="KW-0812">Transmembrane</keyword>
<dbReference type="SUPFAM" id="SSF109998">
    <property type="entry name" value="Triger factor/SurA peptide-binding domain-like"/>
    <property type="match status" value="1"/>
</dbReference>
<dbReference type="SUPFAM" id="SSF54534">
    <property type="entry name" value="FKBP-like"/>
    <property type="match status" value="1"/>
</dbReference>
<evidence type="ECO:0000256" key="1">
    <source>
        <dbReference type="ARBA" id="ARBA00004382"/>
    </source>
</evidence>
<evidence type="ECO:0000256" key="4">
    <source>
        <dbReference type="ARBA" id="ARBA00022692"/>
    </source>
</evidence>
<feature type="domain" description="PpiC" evidence="13">
    <location>
        <begin position="270"/>
        <end position="372"/>
    </location>
</feature>
<feature type="transmembrane region" description="Helical" evidence="12">
    <location>
        <begin position="12"/>
        <end position="33"/>
    </location>
</feature>
<keyword evidence="11" id="KW-0697">Rotamase</keyword>
<dbReference type="InterPro" id="IPR046357">
    <property type="entry name" value="PPIase_dom_sf"/>
</dbReference>
<evidence type="ECO:0000256" key="11">
    <source>
        <dbReference type="PROSITE-ProRule" id="PRU00278"/>
    </source>
</evidence>
<keyword evidence="3" id="KW-0997">Cell inner membrane</keyword>
<evidence type="ECO:0000313" key="15">
    <source>
        <dbReference type="Proteomes" id="UP000648239"/>
    </source>
</evidence>
<evidence type="ECO:0000256" key="8">
    <source>
        <dbReference type="ARBA" id="ARBA00038408"/>
    </source>
</evidence>
<evidence type="ECO:0000256" key="9">
    <source>
        <dbReference type="ARBA" id="ARBA00040743"/>
    </source>
</evidence>
<dbReference type="Gene3D" id="1.10.4030.10">
    <property type="entry name" value="Porin chaperone SurA, peptide-binding domain"/>
    <property type="match status" value="1"/>
</dbReference>
<dbReference type="Pfam" id="PF13624">
    <property type="entry name" value="SurA_N_3"/>
    <property type="match status" value="1"/>
</dbReference>
<dbReference type="InterPro" id="IPR027304">
    <property type="entry name" value="Trigger_fact/SurA_dom_sf"/>
</dbReference>
<comment type="subcellular location">
    <subcellularLocation>
        <location evidence="1">Cell inner membrane</location>
        <topology evidence="1">Single-pass type II membrane protein</topology>
        <orientation evidence="1">Periplasmic side</orientation>
    </subcellularLocation>
</comment>
<proteinExistence type="inferred from homology"/>
<dbReference type="PANTHER" id="PTHR47529">
    <property type="entry name" value="PEPTIDYL-PROLYL CIS-TRANS ISOMERASE D"/>
    <property type="match status" value="1"/>
</dbReference>
<dbReference type="InterPro" id="IPR052029">
    <property type="entry name" value="PpiD_chaperone"/>
</dbReference>
<dbReference type="AlphaFoldDB" id="A0A8J6Y6V2"/>
<accession>A0A8J6Y6V2</accession>
<organism evidence="14 15">
    <name type="scientific">Candidatus Polarisedimenticola svalbardensis</name>
    <dbReference type="NCBI Taxonomy" id="2886004"/>
    <lineage>
        <taxon>Bacteria</taxon>
        <taxon>Pseudomonadati</taxon>
        <taxon>Acidobacteriota</taxon>
        <taxon>Candidatus Polarisedimenticolia</taxon>
        <taxon>Candidatus Polarisedimenticolales</taxon>
        <taxon>Candidatus Polarisedimenticolaceae</taxon>
        <taxon>Candidatus Polarisedimenticola</taxon>
    </lineage>
</organism>
<keyword evidence="2" id="KW-1003">Cell membrane</keyword>
<comment type="similarity">
    <text evidence="8">Belongs to the PpiD chaperone family.</text>
</comment>
<evidence type="ECO:0000256" key="7">
    <source>
        <dbReference type="ARBA" id="ARBA00023186"/>
    </source>
</evidence>
<comment type="caution">
    <text evidence="14">The sequence shown here is derived from an EMBL/GenBank/DDBJ whole genome shotgun (WGS) entry which is preliminary data.</text>
</comment>
<evidence type="ECO:0000256" key="6">
    <source>
        <dbReference type="ARBA" id="ARBA00023136"/>
    </source>
</evidence>
<dbReference type="GO" id="GO:0005886">
    <property type="term" value="C:plasma membrane"/>
    <property type="evidence" value="ECO:0007669"/>
    <property type="project" value="UniProtKB-SubCell"/>
</dbReference>
<keyword evidence="5 12" id="KW-1133">Transmembrane helix</keyword>
<name>A0A8J6Y6V2_9BACT</name>
<dbReference type="InterPro" id="IPR000297">
    <property type="entry name" value="PPIase_PpiC"/>
</dbReference>
<keyword evidence="6 12" id="KW-0472">Membrane</keyword>
<reference evidence="14 15" key="1">
    <citation type="submission" date="2020-08" db="EMBL/GenBank/DDBJ databases">
        <title>Acidobacteriota in marine sediments use diverse sulfur dissimilation pathways.</title>
        <authorList>
            <person name="Wasmund K."/>
        </authorList>
    </citation>
    <scope>NUCLEOTIDE SEQUENCE [LARGE SCALE GENOMIC DNA]</scope>
    <source>
        <strain evidence="14">MAG AM4</strain>
    </source>
</reference>
<evidence type="ECO:0000256" key="10">
    <source>
        <dbReference type="ARBA" id="ARBA00042775"/>
    </source>
</evidence>
<sequence length="639" mass="69998">MLNVMRDNLRHLKWVLFIVAASMTLYLGTGFLGNRDSGGASAPWAAKINDSEISSRDFLSATRNMNDYYASVLGEQYAQFKPQLRLGSQAIQQLINQQVQLEEARKLGFRASDQELADLIRSDPRFQDETGKFVGAEQYKNYFQRSYVGGVEAFEAELSREIVSRKWADLVGQAVKVSPTELEDAYRQRYEKTRIRFLVVASADQPTGGPVPDSEIQAWYNAHQDDYMQGVRRKIRYAVIERQSVLEEIAVTDSEIEEYYNANQASYETPEQRRASHILLQVLPSATAGEKAEVKATAEATLARIRAGESIADLAPELSVDTISAARGGDLGFFGRGAMVPTFDAAVFSTPVGELSEVVETDFGFHIIQVTGERDAGTQPLDEVREDIRTRISLDQAQDLIREKAISLSGAAVSADEFAAAAEQAGLEIIELTAAADDNMPALAPSPEFRNEMFDLPVGGISGPVVVARGMAVFAVDEEFQPTVAPLADVRLQVESAYRNDRLRKAAVATARSALGTRGELDLAARSLDQEVQDSGDLTPGRVVLPGIGGDSPELSAALFDDNTAIGDSGVIPVPAGALIYEVTDRAAFDPVAFETGSDLLREELLVQKRQLHLQSILNRLREDYRIEINSELVTSYDS</sequence>
<evidence type="ECO:0000259" key="13">
    <source>
        <dbReference type="PROSITE" id="PS50198"/>
    </source>
</evidence>
<dbReference type="GO" id="GO:0003755">
    <property type="term" value="F:peptidyl-prolyl cis-trans isomerase activity"/>
    <property type="evidence" value="ECO:0007669"/>
    <property type="project" value="UniProtKB-KW"/>
</dbReference>